<reference evidence="1" key="1">
    <citation type="submission" date="2023-04" db="EMBL/GenBank/DDBJ databases">
        <title>Phytophthora lilii NBRC 32176.</title>
        <authorList>
            <person name="Ichikawa N."/>
            <person name="Sato H."/>
            <person name="Tonouchi N."/>
        </authorList>
    </citation>
    <scope>NUCLEOTIDE SEQUENCE</scope>
    <source>
        <strain evidence="1">NBRC 32176</strain>
    </source>
</reference>
<name>A0A9W6U6C8_9STRA</name>
<organism evidence="1 2">
    <name type="scientific">Phytophthora lilii</name>
    <dbReference type="NCBI Taxonomy" id="2077276"/>
    <lineage>
        <taxon>Eukaryota</taxon>
        <taxon>Sar</taxon>
        <taxon>Stramenopiles</taxon>
        <taxon>Oomycota</taxon>
        <taxon>Peronosporomycetes</taxon>
        <taxon>Peronosporales</taxon>
        <taxon>Peronosporaceae</taxon>
        <taxon>Phytophthora</taxon>
    </lineage>
</organism>
<gene>
    <name evidence="1" type="ORF">Plil01_001132300</name>
</gene>
<evidence type="ECO:0000313" key="2">
    <source>
        <dbReference type="Proteomes" id="UP001165083"/>
    </source>
</evidence>
<proteinExistence type="predicted"/>
<dbReference type="EMBL" id="BSXW01000647">
    <property type="protein sequence ID" value="GMF27118.1"/>
    <property type="molecule type" value="Genomic_DNA"/>
</dbReference>
<keyword evidence="2" id="KW-1185">Reference proteome</keyword>
<evidence type="ECO:0000313" key="1">
    <source>
        <dbReference type="EMBL" id="GMF27118.1"/>
    </source>
</evidence>
<dbReference type="Proteomes" id="UP001165083">
    <property type="component" value="Unassembled WGS sequence"/>
</dbReference>
<protein>
    <submittedName>
        <fullName evidence="1">Unnamed protein product</fullName>
    </submittedName>
</protein>
<accession>A0A9W6U6C8</accession>
<dbReference type="AlphaFoldDB" id="A0A9W6U6C8"/>
<sequence>MDFIKPITSDHDLIKLAGILNVHLDAIYESSEITKPLPKKGTFIILLRKPNMDVGHWTCAHNGSYFDSMGEGPPTSFGVMKYNELQTQSARADYCGMHGASIWSSIWESIKKAFKFAKNSGILSRAADVGIPALATALGAPQGAIPARAGLKAMTGIGVDGYESASDTEGGRITRDDIKKGAKQALRYAKQKGILTD</sequence>
<dbReference type="OrthoDB" id="111260at2759"/>
<comment type="caution">
    <text evidence="1">The sequence shown here is derived from an EMBL/GenBank/DDBJ whole genome shotgun (WGS) entry which is preliminary data.</text>
</comment>